<evidence type="ECO:0000256" key="2">
    <source>
        <dbReference type="SAM" id="SignalP"/>
    </source>
</evidence>
<dbReference type="EMBL" id="JACHIA010000020">
    <property type="protein sequence ID" value="MBB6073018.1"/>
    <property type="molecule type" value="Genomic_DNA"/>
</dbReference>
<comment type="caution">
    <text evidence="3">The sequence shown here is derived from an EMBL/GenBank/DDBJ whole genome shotgun (WGS) entry which is preliminary data.</text>
</comment>
<dbReference type="InterPro" id="IPR011990">
    <property type="entry name" value="TPR-like_helical_dom_sf"/>
</dbReference>
<keyword evidence="4" id="KW-1185">Reference proteome</keyword>
<accession>A0A841H4W9</accession>
<keyword evidence="2" id="KW-0732">Signal</keyword>
<dbReference type="Proteomes" id="UP000582837">
    <property type="component" value="Unassembled WGS sequence"/>
</dbReference>
<evidence type="ECO:0008006" key="5">
    <source>
        <dbReference type="Google" id="ProtNLM"/>
    </source>
</evidence>
<feature type="chain" id="PRO_5032795864" description="Tetratricopeptide repeat protein" evidence="2">
    <location>
        <begin position="18"/>
        <end position="201"/>
    </location>
</feature>
<keyword evidence="1" id="KW-0175">Coiled coil</keyword>
<proteinExistence type="predicted"/>
<protein>
    <recommendedName>
        <fullName evidence="5">Tetratricopeptide repeat protein</fullName>
    </recommendedName>
</protein>
<dbReference type="RefSeq" id="WP_170040093.1">
    <property type="nucleotide sequence ID" value="NZ_JABDTL010000002.1"/>
</dbReference>
<evidence type="ECO:0000313" key="3">
    <source>
        <dbReference type="EMBL" id="MBB6073018.1"/>
    </source>
</evidence>
<feature type="signal peptide" evidence="2">
    <location>
        <begin position="1"/>
        <end position="17"/>
    </location>
</feature>
<gene>
    <name evidence="3" type="ORF">HNQ61_004684</name>
</gene>
<dbReference type="AlphaFoldDB" id="A0A841H4W9"/>
<sequence length="201" mass="21857">MRPAVLLLCACVLSACSAGQGRVPTGPDAPRSADGLWRQAHYALRQDSGRVAVAAFQRLANEHPRSREGREARYYLGTLYLNPDGPTFNPGLAAQNLDVFVAADSAGGALPRRPEAAMLLDLARQLSLPCEQRQGELRCDPNVIVRPRGTGTDTVVVPRGNAEGSAEAARLRREVAERDATIRSLREELQRIRNTLAPRPE</sequence>
<feature type="coiled-coil region" evidence="1">
    <location>
        <begin position="168"/>
        <end position="195"/>
    </location>
</feature>
<evidence type="ECO:0000313" key="4">
    <source>
        <dbReference type="Proteomes" id="UP000582837"/>
    </source>
</evidence>
<organism evidence="3 4">
    <name type="scientific">Longimicrobium terrae</name>
    <dbReference type="NCBI Taxonomy" id="1639882"/>
    <lineage>
        <taxon>Bacteria</taxon>
        <taxon>Pseudomonadati</taxon>
        <taxon>Gemmatimonadota</taxon>
        <taxon>Longimicrobiia</taxon>
        <taxon>Longimicrobiales</taxon>
        <taxon>Longimicrobiaceae</taxon>
        <taxon>Longimicrobium</taxon>
    </lineage>
</organism>
<evidence type="ECO:0000256" key="1">
    <source>
        <dbReference type="SAM" id="Coils"/>
    </source>
</evidence>
<name>A0A841H4W9_9BACT</name>
<reference evidence="3 4" key="1">
    <citation type="submission" date="2020-08" db="EMBL/GenBank/DDBJ databases">
        <title>Genomic Encyclopedia of Type Strains, Phase IV (KMG-IV): sequencing the most valuable type-strain genomes for metagenomic binning, comparative biology and taxonomic classification.</title>
        <authorList>
            <person name="Goeker M."/>
        </authorList>
    </citation>
    <scope>NUCLEOTIDE SEQUENCE [LARGE SCALE GENOMIC DNA]</scope>
    <source>
        <strain evidence="3 4">DSM 29007</strain>
    </source>
</reference>
<dbReference type="PROSITE" id="PS51257">
    <property type="entry name" value="PROKAR_LIPOPROTEIN"/>
    <property type="match status" value="1"/>
</dbReference>
<dbReference type="Gene3D" id="1.25.40.10">
    <property type="entry name" value="Tetratricopeptide repeat domain"/>
    <property type="match status" value="1"/>
</dbReference>